<evidence type="ECO:0000256" key="1">
    <source>
        <dbReference type="SAM" id="MobiDB-lite"/>
    </source>
</evidence>
<evidence type="ECO:0000313" key="2">
    <source>
        <dbReference type="EMBL" id="MFC4904633.1"/>
    </source>
</evidence>
<dbReference type="EMBL" id="JBHSIW010000019">
    <property type="protein sequence ID" value="MFC4904633.1"/>
    <property type="molecule type" value="Genomic_DNA"/>
</dbReference>
<organism evidence="2 3">
    <name type="scientific">Kocuria oceani</name>
    <dbReference type="NCBI Taxonomy" id="988827"/>
    <lineage>
        <taxon>Bacteria</taxon>
        <taxon>Bacillati</taxon>
        <taxon>Actinomycetota</taxon>
        <taxon>Actinomycetes</taxon>
        <taxon>Micrococcales</taxon>
        <taxon>Micrococcaceae</taxon>
        <taxon>Kocuria</taxon>
    </lineage>
</organism>
<keyword evidence="3" id="KW-1185">Reference proteome</keyword>
<evidence type="ECO:0008006" key="4">
    <source>
        <dbReference type="Google" id="ProtNLM"/>
    </source>
</evidence>
<comment type="caution">
    <text evidence="2">The sequence shown here is derived from an EMBL/GenBank/DDBJ whole genome shotgun (WGS) entry which is preliminary data.</text>
</comment>
<feature type="region of interest" description="Disordered" evidence="1">
    <location>
        <begin position="1"/>
        <end position="20"/>
    </location>
</feature>
<sequence>MASPQDDGFQDHDAAGLTEEDFQHLMKAEPEKYPEHLQIARSLDQWAKTVKKQQASGEVNSLDQQRLQSLLVALPEVATALRQGHFLPGKQHRAPTEAELEDAERAADAKLKAAYEEGYNG</sequence>
<gene>
    <name evidence="2" type="ORF">ACFPCS_13745</name>
</gene>
<dbReference type="Proteomes" id="UP001595797">
    <property type="component" value="Unassembled WGS sequence"/>
</dbReference>
<feature type="region of interest" description="Disordered" evidence="1">
    <location>
        <begin position="85"/>
        <end position="105"/>
    </location>
</feature>
<accession>A0ABV9TMG0</accession>
<protein>
    <recommendedName>
        <fullName evidence="4">DUF222 domain-containing protein</fullName>
    </recommendedName>
</protein>
<reference evidence="3" key="1">
    <citation type="journal article" date="2019" name="Int. J. Syst. Evol. Microbiol.">
        <title>The Global Catalogue of Microorganisms (GCM) 10K type strain sequencing project: providing services to taxonomists for standard genome sequencing and annotation.</title>
        <authorList>
            <consortium name="The Broad Institute Genomics Platform"/>
            <consortium name="The Broad Institute Genome Sequencing Center for Infectious Disease"/>
            <person name="Wu L."/>
            <person name="Ma J."/>
        </authorList>
    </citation>
    <scope>NUCLEOTIDE SEQUENCE [LARGE SCALE GENOMIC DNA]</scope>
    <source>
        <strain evidence="3">CGMCC 4.6946</strain>
    </source>
</reference>
<name>A0ABV9TMG0_9MICC</name>
<dbReference type="RefSeq" id="WP_277552606.1">
    <property type="nucleotide sequence ID" value="NZ_JARAMH010000032.1"/>
</dbReference>
<proteinExistence type="predicted"/>
<evidence type="ECO:0000313" key="3">
    <source>
        <dbReference type="Proteomes" id="UP001595797"/>
    </source>
</evidence>